<keyword evidence="1" id="KW-0614">Plasmid</keyword>
<reference evidence="1 2" key="1">
    <citation type="journal article" date="2012" name="PLoS ONE">
        <title>Genome sequence and transcriptome analysis of the radioresistant bacterium Deinococcus gobiensis: insights into the extreme environmental adaptations.</title>
        <authorList>
            <person name="Yuan M."/>
            <person name="Chen M."/>
            <person name="Zhang W."/>
            <person name="Lu W."/>
            <person name="Wang J."/>
            <person name="Yang M."/>
            <person name="Zhao P."/>
            <person name="Tang R."/>
            <person name="Li X."/>
            <person name="Hao Y."/>
            <person name="Zhou Z."/>
            <person name="Zhan Y."/>
            <person name="Yu H."/>
            <person name="Teng C."/>
            <person name="Yan Y."/>
            <person name="Ping S."/>
            <person name="Wang Y."/>
            <person name="Lin M."/>
        </authorList>
    </citation>
    <scope>NUCLEOTIDE SEQUENCE [LARGE SCALE GENOMIC DNA]</scope>
    <source>
        <strain evidence="2">DSM 21396 / JCM 16679 / CGMCC 1.7299 / I-0</strain>
        <plasmid evidence="1">P4</plasmid>
    </source>
</reference>
<dbReference type="OrthoDB" id="71478at2"/>
<evidence type="ECO:0000313" key="1">
    <source>
        <dbReference type="EMBL" id="AFD28130.1"/>
    </source>
</evidence>
<dbReference type="AlphaFoldDB" id="H8H3N3"/>
<dbReference type="EMBL" id="CP002195">
    <property type="protein sequence ID" value="AFD28130.1"/>
    <property type="molecule type" value="Genomic_DNA"/>
</dbReference>
<proteinExistence type="predicted"/>
<protein>
    <submittedName>
        <fullName evidence="1">Uncharacterized protein</fullName>
    </submittedName>
</protein>
<organism evidence="1 2">
    <name type="scientific">Deinococcus gobiensis (strain DSM 21396 / JCM 16679 / CGMCC 1.7299 / I-0)</name>
    <dbReference type="NCBI Taxonomy" id="745776"/>
    <lineage>
        <taxon>Bacteria</taxon>
        <taxon>Thermotogati</taxon>
        <taxon>Deinococcota</taxon>
        <taxon>Deinococci</taxon>
        <taxon>Deinococcales</taxon>
        <taxon>Deinococcaceae</taxon>
        <taxon>Deinococcus</taxon>
    </lineage>
</organism>
<sequence>MEATHQLKQLQSVCVVVRQSICTAHQSQFMAFDQLLHSLSISKTGSEAVVAIDSLNEMFNQYGGDEYIVARAYLNQLRSDFIEDD</sequence>
<keyword evidence="2" id="KW-1185">Reference proteome</keyword>
<dbReference type="Proteomes" id="UP000007575">
    <property type="component" value="Plasmid P4"/>
</dbReference>
<accession>H8H3N3</accession>
<dbReference type="HOGENOM" id="CLU_2507162_0_0_0"/>
<geneLocation type="plasmid" evidence="1 2">
    <name>P4</name>
</geneLocation>
<evidence type="ECO:0000313" key="2">
    <source>
        <dbReference type="Proteomes" id="UP000007575"/>
    </source>
</evidence>
<gene>
    <name evidence="1" type="ordered locus">DGo_PD0056</name>
</gene>
<dbReference type="KEGG" id="dgo:DGo_PD0056"/>
<name>H8H3N3_DEIGI</name>
<dbReference type="RefSeq" id="WP_014686940.1">
    <property type="nucleotide sequence ID" value="NC_017792.1"/>
</dbReference>